<gene>
    <name evidence="1" type="ORF">KOSB73_160037</name>
</gene>
<reference evidence="2" key="1">
    <citation type="submission" date="2017-08" db="EMBL/GenBank/DDBJ databases">
        <authorList>
            <person name="Brisse S."/>
        </authorList>
    </citation>
    <scope>NUCLEOTIDE SEQUENCE [LARGE SCALE GENOMIC DNA]</scope>
    <source>
        <strain evidence="2">06D021</strain>
    </source>
</reference>
<name>A0A285AW78_9ENTR</name>
<evidence type="ECO:0000313" key="2">
    <source>
        <dbReference type="Proteomes" id="UP000220639"/>
    </source>
</evidence>
<organism evidence="1 2">
    <name type="scientific">Klebsiella grimontii</name>
    <dbReference type="NCBI Taxonomy" id="2058152"/>
    <lineage>
        <taxon>Bacteria</taxon>
        <taxon>Pseudomonadati</taxon>
        <taxon>Pseudomonadota</taxon>
        <taxon>Gammaproteobacteria</taxon>
        <taxon>Enterobacterales</taxon>
        <taxon>Enterobacteriaceae</taxon>
        <taxon>Klebsiella/Raoultella group</taxon>
        <taxon>Klebsiella</taxon>
    </lineage>
</organism>
<accession>A0A285AW78</accession>
<sequence>MPRYNKDARLGALGEFLGKNSPNALCNIQILGI</sequence>
<proteinExistence type="predicted"/>
<evidence type="ECO:0000313" key="1">
    <source>
        <dbReference type="EMBL" id="SNU32902.1"/>
    </source>
</evidence>
<dbReference type="AlphaFoldDB" id="A0A285AW78"/>
<dbReference type="EMBL" id="FZTC01000008">
    <property type="protein sequence ID" value="SNU32902.1"/>
    <property type="molecule type" value="Genomic_DNA"/>
</dbReference>
<dbReference type="Proteomes" id="UP000220639">
    <property type="component" value="Unassembled WGS sequence"/>
</dbReference>
<protein>
    <submittedName>
        <fullName evidence="1">Uncharacterized protein</fullName>
    </submittedName>
</protein>